<keyword evidence="4 5" id="KW-0472">Membrane</keyword>
<feature type="transmembrane region" description="Helical" evidence="5">
    <location>
        <begin position="39"/>
        <end position="59"/>
    </location>
</feature>
<comment type="subcellular location">
    <subcellularLocation>
        <location evidence="1">Membrane</location>
        <topology evidence="1">Multi-pass membrane protein</topology>
    </subcellularLocation>
</comment>
<evidence type="ECO:0000313" key="7">
    <source>
        <dbReference type="EMBL" id="SFD84010.1"/>
    </source>
</evidence>
<evidence type="ECO:0000256" key="1">
    <source>
        <dbReference type="ARBA" id="ARBA00004141"/>
    </source>
</evidence>
<dbReference type="PANTHER" id="PTHR35988:SF2">
    <property type="entry name" value="15-CIS-ZETA-CAROTENE ISOMERASE, CHLOROPLASTIC"/>
    <property type="match status" value="1"/>
</dbReference>
<feature type="transmembrane region" description="Helical" evidence="5">
    <location>
        <begin position="79"/>
        <end position="99"/>
    </location>
</feature>
<evidence type="ECO:0000256" key="2">
    <source>
        <dbReference type="ARBA" id="ARBA00022692"/>
    </source>
</evidence>
<evidence type="ECO:0000256" key="3">
    <source>
        <dbReference type="ARBA" id="ARBA00022989"/>
    </source>
</evidence>
<evidence type="ECO:0000259" key="6">
    <source>
        <dbReference type="Pfam" id="PF07298"/>
    </source>
</evidence>
<protein>
    <submittedName>
        <fullName evidence="7">Uncharacterized membrane protein</fullName>
    </submittedName>
</protein>
<organism evidence="7 8">
    <name type="scientific">Nannocystis exedens</name>
    <dbReference type="NCBI Taxonomy" id="54"/>
    <lineage>
        <taxon>Bacteria</taxon>
        <taxon>Pseudomonadati</taxon>
        <taxon>Myxococcota</taxon>
        <taxon>Polyangia</taxon>
        <taxon>Nannocystales</taxon>
        <taxon>Nannocystaceae</taxon>
        <taxon>Nannocystis</taxon>
    </lineage>
</organism>
<sequence>MTPELTALIVTAGAWILLHLVVAGSPLRRVIVAKIREPGFQGMFSLLSLAGLVALVMAYRSAAAPGVNFDLWVPSHAALWTPLVVMPVALLLIVGSLTTPNPTSVGMERALQNPTPARGILRITRHPMLWGFVLWAAAHTIANGDAASQVLFAAIAVPAVAGMFSIDRKRARRDPVGWQRYAAATSIVPFAAIAAGRNHFVAGEIGLWRAGVALLVAAAIVAAHPLLIGVSALPFS</sequence>
<keyword evidence="8" id="KW-1185">Reference proteome</keyword>
<dbReference type="AlphaFoldDB" id="A0A1I1VTY8"/>
<dbReference type="OrthoDB" id="5293641at2"/>
<reference evidence="8" key="1">
    <citation type="submission" date="2016-10" db="EMBL/GenBank/DDBJ databases">
        <authorList>
            <person name="Varghese N."/>
            <person name="Submissions S."/>
        </authorList>
    </citation>
    <scope>NUCLEOTIDE SEQUENCE [LARGE SCALE GENOMIC DNA]</scope>
    <source>
        <strain evidence="8">ATCC 25963</strain>
    </source>
</reference>
<dbReference type="Pfam" id="PF07298">
    <property type="entry name" value="NnrU"/>
    <property type="match status" value="1"/>
</dbReference>
<feature type="domain" description="NnrU" evidence="6">
    <location>
        <begin position="8"/>
        <end position="231"/>
    </location>
</feature>
<dbReference type="Gene3D" id="1.20.120.1630">
    <property type="match status" value="1"/>
</dbReference>
<dbReference type="STRING" id="54.SAMN02745121_01773"/>
<evidence type="ECO:0000256" key="4">
    <source>
        <dbReference type="ARBA" id="ARBA00023136"/>
    </source>
</evidence>
<dbReference type="GO" id="GO:0090471">
    <property type="term" value="F:9,15,9'-tri-cis-zeta-carotene isomerase activity"/>
    <property type="evidence" value="ECO:0007669"/>
    <property type="project" value="TreeGrafter"/>
</dbReference>
<dbReference type="PANTHER" id="PTHR35988">
    <property type="entry name" value="15-CIS-ZETA-CAROTENE ISOMERASE, CHLOROPLASTIC"/>
    <property type="match status" value="1"/>
</dbReference>
<dbReference type="RefSeq" id="WP_096330581.1">
    <property type="nucleotide sequence ID" value="NZ_FOMX01000005.1"/>
</dbReference>
<dbReference type="EMBL" id="FOMX01000005">
    <property type="protein sequence ID" value="SFD84010.1"/>
    <property type="molecule type" value="Genomic_DNA"/>
</dbReference>
<dbReference type="GO" id="GO:0016020">
    <property type="term" value="C:membrane"/>
    <property type="evidence" value="ECO:0007669"/>
    <property type="project" value="UniProtKB-SubCell"/>
</dbReference>
<feature type="transmembrane region" description="Helical" evidence="5">
    <location>
        <begin position="207"/>
        <end position="233"/>
    </location>
</feature>
<feature type="transmembrane region" description="Helical" evidence="5">
    <location>
        <begin position="120"/>
        <end position="141"/>
    </location>
</feature>
<evidence type="ECO:0000256" key="5">
    <source>
        <dbReference type="SAM" id="Phobius"/>
    </source>
</evidence>
<dbReference type="Proteomes" id="UP000199400">
    <property type="component" value="Unassembled WGS sequence"/>
</dbReference>
<gene>
    <name evidence="7" type="ORF">SAMN02745121_01773</name>
</gene>
<feature type="transmembrane region" description="Helical" evidence="5">
    <location>
        <begin position="147"/>
        <end position="166"/>
    </location>
</feature>
<accession>A0A1I1VTY8</accession>
<dbReference type="InterPro" id="IPR009915">
    <property type="entry name" value="NnrU_dom"/>
</dbReference>
<keyword evidence="3 5" id="KW-1133">Transmembrane helix</keyword>
<feature type="transmembrane region" description="Helical" evidence="5">
    <location>
        <begin position="6"/>
        <end position="27"/>
    </location>
</feature>
<proteinExistence type="predicted"/>
<keyword evidence="2 5" id="KW-0812">Transmembrane</keyword>
<evidence type="ECO:0000313" key="8">
    <source>
        <dbReference type="Proteomes" id="UP000199400"/>
    </source>
</evidence>
<name>A0A1I1VTY8_9BACT</name>